<keyword evidence="7" id="KW-1185">Reference proteome</keyword>
<dbReference type="Proteomes" id="UP001152321">
    <property type="component" value="Unassembled WGS sequence"/>
</dbReference>
<dbReference type="InterPro" id="IPR034646">
    <property type="entry name" value="ADCK3_dom"/>
</dbReference>
<evidence type="ECO:0000313" key="6">
    <source>
        <dbReference type="EMBL" id="MDG0816358.1"/>
    </source>
</evidence>
<evidence type="ECO:0000259" key="5">
    <source>
        <dbReference type="Pfam" id="PF03109"/>
    </source>
</evidence>
<dbReference type="Pfam" id="PF03109">
    <property type="entry name" value="ABC1"/>
    <property type="match status" value="1"/>
</dbReference>
<evidence type="ECO:0000256" key="1">
    <source>
        <dbReference type="ARBA" id="ARBA00009670"/>
    </source>
</evidence>
<evidence type="ECO:0000256" key="2">
    <source>
        <dbReference type="ARBA" id="ARBA00022679"/>
    </source>
</evidence>
<keyword evidence="2" id="KW-0808">Transferase</keyword>
<reference evidence="6" key="1">
    <citation type="submission" date="2022-08" db="EMBL/GenBank/DDBJ databases">
        <title>Novel Bdellovibrio Species Isolated from Svalbard: Designation Bdellovibrio svalbardensis.</title>
        <authorList>
            <person name="Mitchell R.J."/>
            <person name="Choi S.Y."/>
        </authorList>
    </citation>
    <scope>NUCLEOTIDE SEQUENCE</scope>
    <source>
        <strain evidence="6">PAP01</strain>
    </source>
</reference>
<sequence length="467" mass="53919">MDDKKSVKKQSPPKSLDRIKSSVFSRSLSIAKLTIQTGASVAQHGVTSVLKSKEDKEATWKQLLLNQASLISSELGELKGSLMKAGQMLSMYGEHFLPREANELLKSLQSDSPPLTWAAIEPTLKKNLSQEKLDLLEIEKEALACASMGQVHRARIKATGESIVLKIQYPNVDKAIDSDLKAIRTLLSTMKLLPKDLNMDPVFEEVREMLVQETDYELEANLTEDYYNRLHGDSRFIVPKVYREFSGPKILATSFERGLRVDDPLIQSLAAERRNKLALNFLDLYFKEVFEWGVVQTDPHSGNYRIRIDPQGHDQLVLFDFGATRTYPEVFLNPYRRMIKGALYNDREQFTRAAMDLKFIENQDNDELRKLFEDFCFESVEPFIEANDARNIYQQIDSNGNYDWKNTDLPQRLSRKVFQMIRQFQWRTPPREMLFLDRKTGGVFIFLSVLKAKIRGRDVLLKYLERI</sequence>
<dbReference type="EMBL" id="JANRMI010000002">
    <property type="protein sequence ID" value="MDG0816358.1"/>
    <property type="molecule type" value="Genomic_DNA"/>
</dbReference>
<feature type="domain" description="ABC1 atypical kinase-like" evidence="5">
    <location>
        <begin position="108"/>
        <end position="351"/>
    </location>
</feature>
<dbReference type="SUPFAM" id="SSF56112">
    <property type="entry name" value="Protein kinase-like (PK-like)"/>
    <property type="match status" value="1"/>
</dbReference>
<keyword evidence="4" id="KW-0067">ATP-binding</keyword>
<proteinExistence type="inferred from homology"/>
<name>A0ABT6DHT6_9BACT</name>
<evidence type="ECO:0000256" key="3">
    <source>
        <dbReference type="ARBA" id="ARBA00022741"/>
    </source>
</evidence>
<dbReference type="PANTHER" id="PTHR43851">
    <property type="match status" value="1"/>
</dbReference>
<comment type="similarity">
    <text evidence="1">Belongs to the protein kinase superfamily. ADCK protein kinase family.</text>
</comment>
<gene>
    <name evidence="6" type="ORF">NWE73_08290</name>
</gene>
<evidence type="ECO:0000256" key="4">
    <source>
        <dbReference type="ARBA" id="ARBA00022840"/>
    </source>
</evidence>
<evidence type="ECO:0000313" key="7">
    <source>
        <dbReference type="Proteomes" id="UP001152321"/>
    </source>
</evidence>
<keyword evidence="6" id="KW-0418">Kinase</keyword>
<dbReference type="RefSeq" id="WP_277577836.1">
    <property type="nucleotide sequence ID" value="NZ_JANRMI010000002.1"/>
</dbReference>
<dbReference type="InterPro" id="IPR011009">
    <property type="entry name" value="Kinase-like_dom_sf"/>
</dbReference>
<organism evidence="6 7">
    <name type="scientific">Bdellovibrio svalbardensis</name>
    <dbReference type="NCBI Taxonomy" id="2972972"/>
    <lineage>
        <taxon>Bacteria</taxon>
        <taxon>Pseudomonadati</taxon>
        <taxon>Bdellovibrionota</taxon>
        <taxon>Bdellovibrionia</taxon>
        <taxon>Bdellovibrionales</taxon>
        <taxon>Pseudobdellovibrionaceae</taxon>
        <taxon>Bdellovibrio</taxon>
    </lineage>
</organism>
<accession>A0ABT6DHT6</accession>
<dbReference type="InterPro" id="IPR004147">
    <property type="entry name" value="ABC1_dom"/>
</dbReference>
<dbReference type="PANTHER" id="PTHR43851:SF3">
    <property type="entry name" value="COENZYME Q8"/>
    <property type="match status" value="1"/>
</dbReference>
<dbReference type="GO" id="GO:0016301">
    <property type="term" value="F:kinase activity"/>
    <property type="evidence" value="ECO:0007669"/>
    <property type="project" value="UniProtKB-KW"/>
</dbReference>
<dbReference type="InterPro" id="IPR051409">
    <property type="entry name" value="Atypical_kinase_ADCK"/>
</dbReference>
<keyword evidence="3" id="KW-0547">Nucleotide-binding</keyword>
<protein>
    <submittedName>
        <fullName evidence="6">AarF/ABC1/UbiB kinase family protein</fullName>
    </submittedName>
</protein>
<dbReference type="CDD" id="cd13970">
    <property type="entry name" value="ABC1_ADCK3"/>
    <property type="match status" value="1"/>
</dbReference>
<comment type="caution">
    <text evidence="6">The sequence shown here is derived from an EMBL/GenBank/DDBJ whole genome shotgun (WGS) entry which is preliminary data.</text>
</comment>